<keyword evidence="4" id="KW-1133">Transmembrane helix</keyword>
<evidence type="ECO:0000256" key="1">
    <source>
        <dbReference type="ARBA" id="ARBA00008694"/>
    </source>
</evidence>
<name>A0A210QC57_MIZYE</name>
<gene>
    <name evidence="6" type="ORF">KP79_PYT01434</name>
</gene>
<dbReference type="AlphaFoldDB" id="A0A210QC57"/>
<keyword evidence="7" id="KW-1185">Reference proteome</keyword>
<keyword evidence="4" id="KW-0812">Transmembrane</keyword>
<dbReference type="InterPro" id="IPR000182">
    <property type="entry name" value="GNAT_dom"/>
</dbReference>
<evidence type="ECO:0000313" key="7">
    <source>
        <dbReference type="Proteomes" id="UP000242188"/>
    </source>
</evidence>
<dbReference type="Pfam" id="PF00583">
    <property type="entry name" value="Acetyltransf_1"/>
    <property type="match status" value="1"/>
</dbReference>
<evidence type="ECO:0000256" key="3">
    <source>
        <dbReference type="ARBA" id="ARBA00023315"/>
    </source>
</evidence>
<keyword evidence="3" id="KW-0012">Acyltransferase</keyword>
<organism evidence="6 7">
    <name type="scientific">Mizuhopecten yessoensis</name>
    <name type="common">Japanese scallop</name>
    <name type="synonym">Patinopecten yessoensis</name>
    <dbReference type="NCBI Taxonomy" id="6573"/>
    <lineage>
        <taxon>Eukaryota</taxon>
        <taxon>Metazoa</taxon>
        <taxon>Spiralia</taxon>
        <taxon>Lophotrochozoa</taxon>
        <taxon>Mollusca</taxon>
        <taxon>Bivalvia</taxon>
        <taxon>Autobranchia</taxon>
        <taxon>Pteriomorphia</taxon>
        <taxon>Pectinida</taxon>
        <taxon>Pectinoidea</taxon>
        <taxon>Pectinidae</taxon>
        <taxon>Mizuhopecten</taxon>
    </lineage>
</organism>
<proteinExistence type="inferred from homology"/>
<evidence type="ECO:0000259" key="5">
    <source>
        <dbReference type="PROSITE" id="PS51186"/>
    </source>
</evidence>
<reference evidence="6 7" key="1">
    <citation type="journal article" date="2017" name="Nat. Ecol. Evol.">
        <title>Scallop genome provides insights into evolution of bilaterian karyotype and development.</title>
        <authorList>
            <person name="Wang S."/>
            <person name="Zhang J."/>
            <person name="Jiao W."/>
            <person name="Li J."/>
            <person name="Xun X."/>
            <person name="Sun Y."/>
            <person name="Guo X."/>
            <person name="Huan P."/>
            <person name="Dong B."/>
            <person name="Zhang L."/>
            <person name="Hu X."/>
            <person name="Sun X."/>
            <person name="Wang J."/>
            <person name="Zhao C."/>
            <person name="Wang Y."/>
            <person name="Wang D."/>
            <person name="Huang X."/>
            <person name="Wang R."/>
            <person name="Lv J."/>
            <person name="Li Y."/>
            <person name="Zhang Z."/>
            <person name="Liu B."/>
            <person name="Lu W."/>
            <person name="Hui Y."/>
            <person name="Liang J."/>
            <person name="Zhou Z."/>
            <person name="Hou R."/>
            <person name="Li X."/>
            <person name="Liu Y."/>
            <person name="Li H."/>
            <person name="Ning X."/>
            <person name="Lin Y."/>
            <person name="Zhao L."/>
            <person name="Xing Q."/>
            <person name="Dou J."/>
            <person name="Li Y."/>
            <person name="Mao J."/>
            <person name="Guo H."/>
            <person name="Dou H."/>
            <person name="Li T."/>
            <person name="Mu C."/>
            <person name="Jiang W."/>
            <person name="Fu Q."/>
            <person name="Fu X."/>
            <person name="Miao Y."/>
            <person name="Liu J."/>
            <person name="Yu Q."/>
            <person name="Li R."/>
            <person name="Liao H."/>
            <person name="Li X."/>
            <person name="Kong Y."/>
            <person name="Jiang Z."/>
            <person name="Chourrout D."/>
            <person name="Li R."/>
            <person name="Bao Z."/>
        </authorList>
    </citation>
    <scope>NUCLEOTIDE SEQUENCE [LARGE SCALE GENOMIC DNA]</scope>
    <source>
        <strain evidence="6 7">PY_sf001</strain>
    </source>
</reference>
<dbReference type="CDD" id="cd04301">
    <property type="entry name" value="NAT_SF"/>
    <property type="match status" value="1"/>
</dbReference>
<dbReference type="InterPro" id="IPR051016">
    <property type="entry name" value="Diverse_Substrate_AcTransf"/>
</dbReference>
<protein>
    <submittedName>
        <fullName evidence="6">Diamine acetyltransferase 2</fullName>
    </submittedName>
</protein>
<dbReference type="Gene3D" id="3.40.630.30">
    <property type="match status" value="1"/>
</dbReference>
<dbReference type="FunFam" id="3.40.630.30:FF:000064">
    <property type="entry name" value="GNAT family acetyltransferase"/>
    <property type="match status" value="1"/>
</dbReference>
<dbReference type="OrthoDB" id="10369006at2759"/>
<evidence type="ECO:0000256" key="4">
    <source>
        <dbReference type="SAM" id="Phobius"/>
    </source>
</evidence>
<feature type="domain" description="N-acetyltransferase" evidence="5">
    <location>
        <begin position="4"/>
        <end position="160"/>
    </location>
</feature>
<evidence type="ECO:0000256" key="2">
    <source>
        <dbReference type="ARBA" id="ARBA00022679"/>
    </source>
</evidence>
<evidence type="ECO:0000313" key="6">
    <source>
        <dbReference type="EMBL" id="OWF46309.1"/>
    </source>
</evidence>
<dbReference type="Proteomes" id="UP000242188">
    <property type="component" value="Unassembled WGS sequence"/>
</dbReference>
<dbReference type="PANTHER" id="PTHR10545:SF29">
    <property type="entry name" value="GH14572P-RELATED"/>
    <property type="match status" value="1"/>
</dbReference>
<comment type="similarity">
    <text evidence="1">Belongs to the acetyltransferase family.</text>
</comment>
<comment type="caution">
    <text evidence="6">The sequence shown here is derived from an EMBL/GenBank/DDBJ whole genome shotgun (WGS) entry which is preliminary data.</text>
</comment>
<dbReference type="PROSITE" id="PS51186">
    <property type="entry name" value="GNAT"/>
    <property type="match status" value="1"/>
</dbReference>
<dbReference type="InterPro" id="IPR016181">
    <property type="entry name" value="Acyl_CoA_acyltransferase"/>
</dbReference>
<dbReference type="PANTHER" id="PTHR10545">
    <property type="entry name" value="DIAMINE N-ACETYLTRANSFERASE"/>
    <property type="match status" value="1"/>
</dbReference>
<dbReference type="EMBL" id="NEDP02004201">
    <property type="protein sequence ID" value="OWF46309.1"/>
    <property type="molecule type" value="Genomic_DNA"/>
</dbReference>
<dbReference type="SUPFAM" id="SSF55729">
    <property type="entry name" value="Acyl-CoA N-acyltransferases (Nat)"/>
    <property type="match status" value="1"/>
</dbReference>
<dbReference type="GO" id="GO:0008080">
    <property type="term" value="F:N-acetyltransferase activity"/>
    <property type="evidence" value="ECO:0007669"/>
    <property type="project" value="TreeGrafter"/>
</dbReference>
<keyword evidence="2 6" id="KW-0808">Transferase</keyword>
<feature type="transmembrane region" description="Helical" evidence="4">
    <location>
        <begin position="152"/>
        <end position="174"/>
    </location>
</feature>
<sequence length="410" mass="43937">MSDFNMRWAREEDLDEICRMSTELAVCLNESELVTITPEILRRDQQLYKSLVAEGLGCKDSLSKPLIGFALYIYKFSAWEGRVAVLDNIYVAPGHRSRGIGSSLLQMVRQDVAEHGCSVMELFVHDWNSRAKEFYDERDAVDQTLKNKTMKVFILAVLLAGASAGFLDSLTGALNSVKDGLTSAASSTLSTLTSGNVGDIVSHIVLPVAEHAAVAALLGKREHAHGPTVQEVLSHGAQAAEYVLDKYATELQHFHEQIASLDYLKGDVNQFFADMEHSKLVHNLALDNIVSSVQQALASHKRQAADNGLLSGLSGLFGSTIDKLKETFNGVHDTLSQGSTGILGALTGHIASLTDGLSHLKDTGAALLASGQETLASLHNTAGVLINQAQAGVQGQAAQALDTLLHPDLG</sequence>
<accession>A0A210QC57</accession>
<keyword evidence="4" id="KW-0472">Membrane</keyword>